<evidence type="ECO:0000256" key="2">
    <source>
        <dbReference type="ARBA" id="ARBA00005329"/>
    </source>
</evidence>
<dbReference type="Pfam" id="PF06628">
    <property type="entry name" value="Catalase-rel"/>
    <property type="match status" value="1"/>
</dbReference>
<dbReference type="Pfam" id="PF00199">
    <property type="entry name" value="Catalase"/>
    <property type="match status" value="1"/>
</dbReference>
<dbReference type="EC" id="1.11.1.6" evidence="3"/>
<comment type="caution">
    <text evidence="15">The sequence shown here is derived from an EMBL/GenBank/DDBJ whole genome shotgun (WGS) entry which is preliminary data.</text>
</comment>
<dbReference type="PROSITE" id="PS51402">
    <property type="entry name" value="CATALASE_3"/>
    <property type="match status" value="1"/>
</dbReference>
<dbReference type="GO" id="GO:0042542">
    <property type="term" value="P:response to hydrogen peroxide"/>
    <property type="evidence" value="ECO:0007669"/>
    <property type="project" value="TreeGrafter"/>
</dbReference>
<feature type="active site" evidence="11">
    <location>
        <position position="73"/>
    </location>
</feature>
<dbReference type="PANTHER" id="PTHR11465">
    <property type="entry name" value="CATALASE"/>
    <property type="match status" value="1"/>
</dbReference>
<dbReference type="SUPFAM" id="SSF56634">
    <property type="entry name" value="Heme-dependent catalase-like"/>
    <property type="match status" value="1"/>
</dbReference>
<dbReference type="InterPro" id="IPR020835">
    <property type="entry name" value="Catalase_sf"/>
</dbReference>
<evidence type="ECO:0000313" key="16">
    <source>
        <dbReference type="Proteomes" id="UP000197277"/>
    </source>
</evidence>
<evidence type="ECO:0000256" key="4">
    <source>
        <dbReference type="ARBA" id="ARBA00022559"/>
    </source>
</evidence>
<dbReference type="GO" id="GO:0005737">
    <property type="term" value="C:cytoplasm"/>
    <property type="evidence" value="ECO:0007669"/>
    <property type="project" value="TreeGrafter"/>
</dbReference>
<comment type="catalytic activity">
    <reaction evidence="10">
        <text>2 H2O2 = O2 + 2 H2O</text>
        <dbReference type="Rhea" id="RHEA:20309"/>
        <dbReference type="ChEBI" id="CHEBI:15377"/>
        <dbReference type="ChEBI" id="CHEBI:15379"/>
        <dbReference type="ChEBI" id="CHEBI:16240"/>
        <dbReference type="EC" id="1.11.1.6"/>
    </reaction>
</comment>
<feature type="active site" evidence="11">
    <location>
        <position position="146"/>
    </location>
</feature>
<feature type="domain" description="Catalase core" evidence="14">
    <location>
        <begin position="26"/>
        <end position="410"/>
    </location>
</feature>
<dbReference type="InterPro" id="IPR018028">
    <property type="entry name" value="Catalase"/>
</dbReference>
<keyword evidence="7" id="KW-0560">Oxidoreductase</keyword>
<dbReference type="FunFam" id="2.40.180.10:FF:000001">
    <property type="entry name" value="Catalase"/>
    <property type="match status" value="1"/>
</dbReference>
<feature type="binding site" description="axial binding residue" evidence="12">
    <location>
        <position position="356"/>
    </location>
    <ligand>
        <name>heme</name>
        <dbReference type="ChEBI" id="CHEBI:30413"/>
    </ligand>
    <ligandPart>
        <name>Fe</name>
        <dbReference type="ChEBI" id="CHEBI:18248"/>
    </ligandPart>
</feature>
<gene>
    <name evidence="15" type="ORF">CDA63_15445</name>
</gene>
<evidence type="ECO:0000256" key="10">
    <source>
        <dbReference type="ARBA" id="ARBA00049254"/>
    </source>
</evidence>
<keyword evidence="5 12" id="KW-0349">Heme</keyword>
<evidence type="ECO:0000256" key="6">
    <source>
        <dbReference type="ARBA" id="ARBA00022723"/>
    </source>
</evidence>
<sequence>MAKSPPKFETPNTPQPADLTTGDKITTAAGRPLSDIENSVTAGPRGPVLQEDYVGFERLAHFNRERVPERVVHAKGVGAEGKFTVTHDITQYTRAKLFSKVGNTCDMISRFSTVAGHQGSPDTNRDPRGFSLKFYTEDGNWDMVGNNTPVFFVKDGQKFPDFIHSQKRDPHTNMRSKTAMWDFWSLMPESLHQVLILMSDRGTPYGIRHMHGYSSHTYSMINKDNVRTWVKMHFITQQGIKNFTDAEATEMAGLDPDFSANDLINAITQGNFPKWKMFIQTMPEEQAATYKWNSFDVTKVWPHADFPLQEVGEFELNRVADNYFASVEQAAYSPSNVVDGISWSPDKMLQTRILSYADAHRYRIGANYEQLEVNRPRCPFNNYQRDGHMAQGKNGGQGPNYFPNSFSGPTEDKSVSEYAYPIEATKAARYDRNAPGDDDHYTQPGDLFRLMTEKAQTNTIKNTVTHMSGVEGPMKDEILRRQIGLWYKVDKKLGAGIAAGLGIKMDGLDDGYDAKEFKRMHDLYAPPKPVDKEPHGAE</sequence>
<dbReference type="Proteomes" id="UP000197277">
    <property type="component" value="Unassembled WGS sequence"/>
</dbReference>
<dbReference type="PANTHER" id="PTHR11465:SF61">
    <property type="entry name" value="CATALASE"/>
    <property type="match status" value="1"/>
</dbReference>
<dbReference type="RefSeq" id="WP_088465356.1">
    <property type="nucleotide sequence ID" value="NZ_NIRR01000030.1"/>
</dbReference>
<dbReference type="SMART" id="SM01060">
    <property type="entry name" value="Catalase"/>
    <property type="match status" value="1"/>
</dbReference>
<comment type="similarity">
    <text evidence="2">Belongs to the catalase family.</text>
</comment>
<comment type="cofactor">
    <cofactor evidence="1 12">
        <name>heme</name>
        <dbReference type="ChEBI" id="CHEBI:30413"/>
    </cofactor>
</comment>
<evidence type="ECO:0000256" key="7">
    <source>
        <dbReference type="ARBA" id="ARBA00023002"/>
    </source>
</evidence>
<name>A0A246FI50_9BACT</name>
<dbReference type="OrthoDB" id="9760293at2"/>
<evidence type="ECO:0000256" key="9">
    <source>
        <dbReference type="ARBA" id="ARBA00023324"/>
    </source>
</evidence>
<keyword evidence="4" id="KW-0575">Peroxidase</keyword>
<evidence type="ECO:0000256" key="11">
    <source>
        <dbReference type="PIRSR" id="PIRSR038928-1"/>
    </source>
</evidence>
<evidence type="ECO:0000256" key="12">
    <source>
        <dbReference type="PIRSR" id="PIRSR038928-2"/>
    </source>
</evidence>
<keyword evidence="8 12" id="KW-0408">Iron</keyword>
<evidence type="ECO:0000256" key="8">
    <source>
        <dbReference type="ARBA" id="ARBA00023004"/>
    </source>
</evidence>
<evidence type="ECO:0000313" key="15">
    <source>
        <dbReference type="EMBL" id="OWP62210.1"/>
    </source>
</evidence>
<protein>
    <recommendedName>
        <fullName evidence="3">catalase</fullName>
        <ecNumber evidence="3">1.11.1.6</ecNumber>
    </recommendedName>
</protein>
<keyword evidence="6 12" id="KW-0479">Metal-binding</keyword>
<dbReference type="Gene3D" id="2.40.180.10">
    <property type="entry name" value="Catalase core domain"/>
    <property type="match status" value="1"/>
</dbReference>
<evidence type="ECO:0000256" key="1">
    <source>
        <dbReference type="ARBA" id="ARBA00001971"/>
    </source>
</evidence>
<dbReference type="InterPro" id="IPR040333">
    <property type="entry name" value="Catalase_3"/>
</dbReference>
<dbReference type="GO" id="GO:0042744">
    <property type="term" value="P:hydrogen peroxide catabolic process"/>
    <property type="evidence" value="ECO:0007669"/>
    <property type="project" value="UniProtKB-KW"/>
</dbReference>
<dbReference type="InterPro" id="IPR010582">
    <property type="entry name" value="Catalase_immune_responsive"/>
</dbReference>
<dbReference type="GO" id="GO:0046872">
    <property type="term" value="F:metal ion binding"/>
    <property type="evidence" value="ECO:0007669"/>
    <property type="project" value="UniProtKB-KW"/>
</dbReference>
<dbReference type="InterPro" id="IPR011614">
    <property type="entry name" value="Catalase_core"/>
</dbReference>
<dbReference type="CDD" id="cd08156">
    <property type="entry name" value="catalase_clade_3"/>
    <property type="match status" value="1"/>
</dbReference>
<keyword evidence="16" id="KW-1185">Reference proteome</keyword>
<dbReference type="EMBL" id="NIRR01000030">
    <property type="protein sequence ID" value="OWP62210.1"/>
    <property type="molecule type" value="Genomic_DNA"/>
</dbReference>
<keyword evidence="9" id="KW-0376">Hydrogen peroxide</keyword>
<reference evidence="15 16" key="1">
    <citation type="submission" date="2017-06" db="EMBL/GenBank/DDBJ databases">
        <title>Hymenobacter amundsenii sp. nov. isolated from regoliths in Antarctica.</title>
        <authorList>
            <person name="Sedlacek I."/>
            <person name="Kralova S."/>
            <person name="Pantucek R."/>
            <person name="Svec P."/>
            <person name="Holochova P."/>
            <person name="Stankova E."/>
            <person name="Vrbovska V."/>
            <person name="Busse H.-J."/>
        </authorList>
    </citation>
    <scope>NUCLEOTIDE SEQUENCE [LARGE SCALE GENOMIC DNA]</scope>
    <source>
        <strain evidence="15 16">CCM 8682</strain>
    </source>
</reference>
<organism evidence="15 16">
    <name type="scientific">Hymenobacter amundsenii</name>
    <dbReference type="NCBI Taxonomy" id="2006685"/>
    <lineage>
        <taxon>Bacteria</taxon>
        <taxon>Pseudomonadati</taxon>
        <taxon>Bacteroidota</taxon>
        <taxon>Cytophagia</taxon>
        <taxon>Cytophagales</taxon>
        <taxon>Hymenobacteraceae</taxon>
        <taxon>Hymenobacter</taxon>
    </lineage>
</organism>
<evidence type="ECO:0000256" key="5">
    <source>
        <dbReference type="ARBA" id="ARBA00022617"/>
    </source>
</evidence>
<feature type="region of interest" description="Disordered" evidence="13">
    <location>
        <begin position="1"/>
        <end position="46"/>
    </location>
</feature>
<dbReference type="AlphaFoldDB" id="A0A246FI50"/>
<dbReference type="GO" id="GO:0004096">
    <property type="term" value="F:catalase activity"/>
    <property type="evidence" value="ECO:0007669"/>
    <property type="project" value="UniProtKB-EC"/>
</dbReference>
<dbReference type="PIRSF" id="PIRSF038928">
    <property type="entry name" value="Catalase_clade1-3"/>
    <property type="match status" value="1"/>
</dbReference>
<dbReference type="InterPro" id="IPR024711">
    <property type="entry name" value="Catalase_clade1/3"/>
</dbReference>
<evidence type="ECO:0000256" key="3">
    <source>
        <dbReference type="ARBA" id="ARBA00012314"/>
    </source>
</evidence>
<dbReference type="GO" id="GO:0020037">
    <property type="term" value="F:heme binding"/>
    <property type="evidence" value="ECO:0007669"/>
    <property type="project" value="InterPro"/>
</dbReference>
<accession>A0A246FI50</accession>
<proteinExistence type="inferred from homology"/>
<dbReference type="PRINTS" id="PR00067">
    <property type="entry name" value="CATALASE"/>
</dbReference>
<evidence type="ECO:0000259" key="14">
    <source>
        <dbReference type="SMART" id="SM01060"/>
    </source>
</evidence>
<evidence type="ECO:0000256" key="13">
    <source>
        <dbReference type="SAM" id="MobiDB-lite"/>
    </source>
</evidence>